<dbReference type="Proteomes" id="UP001474421">
    <property type="component" value="Unassembled WGS sequence"/>
</dbReference>
<keyword evidence="7 12" id="KW-0106">Calcium</keyword>
<feature type="domain" description="Cadherin" evidence="15">
    <location>
        <begin position="266"/>
        <end position="370"/>
    </location>
</feature>
<proteinExistence type="predicted"/>
<evidence type="ECO:0000256" key="4">
    <source>
        <dbReference type="ARBA" id="ARBA00022692"/>
    </source>
</evidence>
<evidence type="ECO:0000256" key="1">
    <source>
        <dbReference type="ARBA" id="ARBA00003436"/>
    </source>
</evidence>
<feature type="transmembrane region" description="Helical" evidence="14">
    <location>
        <begin position="708"/>
        <end position="730"/>
    </location>
</feature>
<dbReference type="EMBL" id="JAOTOJ010000003">
    <property type="protein sequence ID" value="KAK9403753.1"/>
    <property type="molecule type" value="Genomic_DNA"/>
</dbReference>
<evidence type="ECO:0000256" key="11">
    <source>
        <dbReference type="ARBA" id="ARBA00023180"/>
    </source>
</evidence>
<dbReference type="GO" id="GO:0007156">
    <property type="term" value="P:homophilic cell adhesion via plasma membrane adhesion molecules"/>
    <property type="evidence" value="ECO:0007669"/>
    <property type="project" value="InterPro"/>
</dbReference>
<feature type="domain" description="Cadherin" evidence="15">
    <location>
        <begin position="42"/>
        <end position="139"/>
    </location>
</feature>
<evidence type="ECO:0000256" key="9">
    <source>
        <dbReference type="ARBA" id="ARBA00022989"/>
    </source>
</evidence>
<evidence type="ECO:0000256" key="2">
    <source>
        <dbReference type="ARBA" id="ARBA00004251"/>
    </source>
</evidence>
<keyword evidence="11" id="KW-0325">Glycoprotein</keyword>
<feature type="domain" description="Cadherin" evidence="15">
    <location>
        <begin position="2"/>
        <end position="34"/>
    </location>
</feature>
<evidence type="ECO:0000256" key="8">
    <source>
        <dbReference type="ARBA" id="ARBA00022889"/>
    </source>
</evidence>
<evidence type="ECO:0000256" key="3">
    <source>
        <dbReference type="ARBA" id="ARBA00022475"/>
    </source>
</evidence>
<gene>
    <name evidence="16" type="ORF">NXF25_008580</name>
</gene>
<dbReference type="InterPro" id="IPR015919">
    <property type="entry name" value="Cadherin-like_sf"/>
</dbReference>
<feature type="domain" description="Cadherin" evidence="15">
    <location>
        <begin position="745"/>
        <end position="802"/>
    </location>
</feature>
<keyword evidence="3" id="KW-1003">Cell membrane</keyword>
<reference evidence="16 17" key="1">
    <citation type="journal article" date="2024" name="Proc. Natl. Acad. Sci. U.S.A.">
        <title>The genetic regulatory architecture and epigenomic basis for age-related changes in rattlesnake venom.</title>
        <authorList>
            <person name="Hogan M.P."/>
            <person name="Holding M.L."/>
            <person name="Nystrom G.S."/>
            <person name="Colston T.J."/>
            <person name="Bartlett D.A."/>
            <person name="Mason A.J."/>
            <person name="Ellsworth S.A."/>
            <person name="Rautsaw R.M."/>
            <person name="Lawrence K.C."/>
            <person name="Strickland J.L."/>
            <person name="He B."/>
            <person name="Fraser P."/>
            <person name="Margres M.J."/>
            <person name="Gilbert D.M."/>
            <person name="Gibbs H.L."/>
            <person name="Parkinson C.L."/>
            <person name="Rokyta D.R."/>
        </authorList>
    </citation>
    <scope>NUCLEOTIDE SEQUENCE [LARGE SCALE GENOMIC DNA]</scope>
    <source>
        <strain evidence="16">DRR0105</strain>
    </source>
</reference>
<evidence type="ECO:0000256" key="7">
    <source>
        <dbReference type="ARBA" id="ARBA00022837"/>
    </source>
</evidence>
<dbReference type="Gene3D" id="2.60.40.60">
    <property type="entry name" value="Cadherins"/>
    <property type="match status" value="13"/>
</dbReference>
<feature type="domain" description="Cadherin" evidence="15">
    <location>
        <begin position="908"/>
        <end position="1017"/>
    </location>
</feature>
<keyword evidence="8" id="KW-0130">Cell adhesion</keyword>
<dbReference type="FunFam" id="2.60.40.60:FF:000004">
    <property type="entry name" value="Protocadherin 1 gamma 2"/>
    <property type="match status" value="4"/>
</dbReference>
<evidence type="ECO:0000256" key="13">
    <source>
        <dbReference type="SAM" id="MobiDB-lite"/>
    </source>
</evidence>
<dbReference type="FunFam" id="2.60.40.60:FF:000129">
    <property type="entry name" value="protocadherin alpha-C2 isoform X1"/>
    <property type="match status" value="3"/>
</dbReference>
<dbReference type="PANTHER" id="PTHR24028:SF234">
    <property type="entry name" value="PROTOCADHERIN GAMMA-A3"/>
    <property type="match status" value="1"/>
</dbReference>
<dbReference type="PRINTS" id="PR00205">
    <property type="entry name" value="CADHERIN"/>
</dbReference>
<feature type="domain" description="Cadherin" evidence="15">
    <location>
        <begin position="471"/>
        <end position="580"/>
    </location>
</feature>
<accession>A0AAW1BP44</accession>
<name>A0AAW1BP44_CROAD</name>
<comment type="caution">
    <text evidence="16">The sequence shown here is derived from an EMBL/GenBank/DDBJ whole genome shotgun (WGS) entry which is preliminary data.</text>
</comment>
<evidence type="ECO:0000313" key="16">
    <source>
        <dbReference type="EMBL" id="KAK9403753.1"/>
    </source>
</evidence>
<dbReference type="SUPFAM" id="SSF49313">
    <property type="entry name" value="Cadherin-like"/>
    <property type="match status" value="13"/>
</dbReference>
<dbReference type="CDD" id="cd11304">
    <property type="entry name" value="Cadherin_repeat"/>
    <property type="match status" value="14"/>
</dbReference>
<feature type="domain" description="Cadherin" evidence="15">
    <location>
        <begin position="1376"/>
        <end position="1473"/>
    </location>
</feature>
<evidence type="ECO:0000256" key="12">
    <source>
        <dbReference type="PROSITE-ProRule" id="PRU00043"/>
    </source>
</evidence>
<keyword evidence="9 14" id="KW-1133">Transmembrane helix</keyword>
<evidence type="ECO:0000256" key="14">
    <source>
        <dbReference type="SAM" id="Phobius"/>
    </source>
</evidence>
<organism evidence="16 17">
    <name type="scientific">Crotalus adamanteus</name>
    <name type="common">Eastern diamondback rattlesnake</name>
    <dbReference type="NCBI Taxonomy" id="8729"/>
    <lineage>
        <taxon>Eukaryota</taxon>
        <taxon>Metazoa</taxon>
        <taxon>Chordata</taxon>
        <taxon>Craniata</taxon>
        <taxon>Vertebrata</taxon>
        <taxon>Euteleostomi</taxon>
        <taxon>Lepidosauria</taxon>
        <taxon>Squamata</taxon>
        <taxon>Bifurcata</taxon>
        <taxon>Unidentata</taxon>
        <taxon>Episquamata</taxon>
        <taxon>Toxicofera</taxon>
        <taxon>Serpentes</taxon>
        <taxon>Colubroidea</taxon>
        <taxon>Viperidae</taxon>
        <taxon>Crotalinae</taxon>
        <taxon>Crotalus</taxon>
    </lineage>
</organism>
<dbReference type="SMART" id="SM00112">
    <property type="entry name" value="CA"/>
    <property type="match status" value="13"/>
</dbReference>
<keyword evidence="6" id="KW-0677">Repeat</keyword>
<feature type="domain" description="Cadherin" evidence="15">
    <location>
        <begin position="1137"/>
        <end position="1250"/>
    </location>
</feature>
<dbReference type="InterPro" id="IPR020894">
    <property type="entry name" value="Cadherin_CS"/>
</dbReference>
<dbReference type="PANTHER" id="PTHR24028">
    <property type="entry name" value="CADHERIN-87A"/>
    <property type="match status" value="1"/>
</dbReference>
<evidence type="ECO:0000313" key="17">
    <source>
        <dbReference type="Proteomes" id="UP001474421"/>
    </source>
</evidence>
<dbReference type="GO" id="GO:0005886">
    <property type="term" value="C:plasma membrane"/>
    <property type="evidence" value="ECO:0007669"/>
    <property type="project" value="UniProtKB-SubCell"/>
</dbReference>
<dbReference type="PROSITE" id="PS00232">
    <property type="entry name" value="CADHERIN_1"/>
    <property type="match status" value="7"/>
</dbReference>
<feature type="domain" description="Cadherin" evidence="15">
    <location>
        <begin position="140"/>
        <end position="249"/>
    </location>
</feature>
<feature type="domain" description="Cadherin" evidence="15">
    <location>
        <begin position="1034"/>
        <end position="1138"/>
    </location>
</feature>
<keyword evidence="5" id="KW-0732">Signal</keyword>
<dbReference type="InterPro" id="IPR032455">
    <property type="entry name" value="Cadherin_C"/>
</dbReference>
<feature type="domain" description="Cadherin" evidence="15">
    <location>
        <begin position="374"/>
        <end position="470"/>
    </location>
</feature>
<feature type="transmembrane region" description="Helical" evidence="14">
    <location>
        <begin position="1488"/>
        <end position="1511"/>
    </location>
</feature>
<evidence type="ECO:0000256" key="6">
    <source>
        <dbReference type="ARBA" id="ARBA00022737"/>
    </source>
</evidence>
<keyword evidence="4 14" id="KW-0812">Transmembrane</keyword>
<feature type="region of interest" description="Disordered" evidence="13">
    <location>
        <begin position="1543"/>
        <end position="1581"/>
    </location>
</feature>
<feature type="domain" description="Cadherin" evidence="15">
    <location>
        <begin position="810"/>
        <end position="907"/>
    </location>
</feature>
<protein>
    <submittedName>
        <fullName evidence="16">Protocadherin gamma-A6</fullName>
    </submittedName>
</protein>
<dbReference type="Pfam" id="PF16492">
    <property type="entry name" value="Cadherin_C_2"/>
    <property type="match status" value="2"/>
</dbReference>
<keyword evidence="17" id="KW-1185">Reference proteome</keyword>
<keyword evidence="10 14" id="KW-0472">Membrane</keyword>
<comment type="subcellular location">
    <subcellularLocation>
        <location evidence="2">Cell membrane</location>
        <topology evidence="2">Single-pass type I membrane protein</topology>
    </subcellularLocation>
</comment>
<evidence type="ECO:0000259" key="15">
    <source>
        <dbReference type="PROSITE" id="PS50268"/>
    </source>
</evidence>
<dbReference type="Pfam" id="PF08266">
    <property type="entry name" value="Cadherin_2"/>
    <property type="match status" value="1"/>
</dbReference>
<dbReference type="Pfam" id="PF00028">
    <property type="entry name" value="Cadherin"/>
    <property type="match status" value="11"/>
</dbReference>
<dbReference type="GO" id="GO:0005509">
    <property type="term" value="F:calcium ion binding"/>
    <property type="evidence" value="ECO:0007669"/>
    <property type="project" value="UniProtKB-UniRule"/>
</dbReference>
<sequence length="1581" mass="172700">MYEFEVQAMDGGGLSDRSKVVILVTDLNDNAPELAITFVINSVPENSPAGTVIAILNARDRDSGDNGEVKCSIPSSLPFRLKKTMESFYSLETEKALDREQLPTYSITVTAVDDGTPPLSTSVVISLQVLDTNDNPPEFLESKYTSYLLENNPKGASAFSLKASDPDWEENARITYSIIESQMKDLPLSSYLSINSETGTVYALSSLDYEEIQEIQFQVKAQDGGSPSLSSNVSVTLFILDQNDNVPEILHPSPPADGSTGIELAPHSSEPGYLVTKVVAVDADSGQNAWLSYQLIRATEPGLFTVGLHTGEIRTARLFLEKDALKQILVVLVKDNGQPPLSASVTLTVVLADNIPEILSDLSNISAPVDPHPILEDILPGAVIALIKVHDRDSGLNGEVTCYLREIVPFQVISSSDNYFKLLIDGPLDREKTPVYNLTLTATDQGTPPLSTDKTILVPISDINDNPPAFEKPSYVTYIPENNPSGTSIFQVKAFDPDLGNNAQITYSMINSNIKNLPLSSYVSINSETGTLYAQRSFDYEQLRDFQLQVQAQDGGSPSLNNSAMVKVCVLDQNDNTPQILYPSQTTQGSSFFEVVPRSADSGYLVTKVVAVDADSGHNAWLSFHLLQATEPSLFIIGSQTGEIQTARALLERDITKQRLVIMVRDNGQPPLSATTSFNLVFAQNFQEALPEMNAQPNNSEDQSKLQFYLVLTLTLVSFLFLVAVTLALIMKLQKSRNTTFFQCFIPDSHSKTGEIILVGSLDFETSSTYEFEVQAMDGGGLSDRSKVVILVTDLNDNPPELAITFVINSVPENSPAGTVIAILNARDRDSGDNGEIKCSIPSSLPFRLKKTMESFYSLETEKALDREQLPIYSITVTAVDDGTPPLSTSVVISLQVLDTNDNPPEFLESKYTSYLLENNPKGASAFSLKASDPDWEENARITYSIIESQTKDLPLSSYLSINSETGTVYALSSLDYEEIQEIQFQVKAQDGGSPSLSSNVSVTLFILDQNDNVPEILHPSPPADGSTGIELAPHSSEPGYLVTKVVAVDADSGQNAWLSYQLIRATEPGLFTVGLHTGEIRTARLFLEKDALKQILVVLVKDNGQPPLSASVTLTVVLADNIPEILSDLSNISAPVDPQSDLTFYLVIATASEHVRYSIPEEMGKGSVVGNLAKDLKLSPAEVGNRNLHILSLGKKQYFSINAENGNLYVKDRIDREEICGETAVCPISFEVKTISLEISDINDNAPAFEKSSYSVYVAENNPASSSIFSIKAVDPDLGRNARITFSILTSKIEALPLPSYLSINSESGTLYSQRSFDYEQLREFEVQVKAEDGGSPPLSSNATVKVFILDQNDQSPQILYPSPGAEGSASFEMVPRSAEMGYLVTKVVAVDADSGHNAWLSYHLLQATEPGLFTIGAHTGEIRTLRTFLERDALKQKLVVLVKDNGQPPLSATVNLNLIFAENFQEALPEINNQTTDSEQQPELQFYLVLALTLISFLFLLTVTLVIMMKLRQVSLLANGDAEENGEELLNRCFPKEDSGISLKAGKNSRSQMQSGLAKRDGPQKLRRKESVSYYSAFR</sequence>
<dbReference type="FunFam" id="2.60.40.60:FF:000001">
    <property type="entry name" value="Protocadherin alpha 2"/>
    <property type="match status" value="4"/>
</dbReference>
<comment type="function">
    <text evidence="1">Potential calcium-dependent cell-adhesion protein. May be involved in the establishment and maintenance of specific neuronal connections in the brain.</text>
</comment>
<dbReference type="InterPro" id="IPR050174">
    <property type="entry name" value="Protocadherin/Cadherin-CA"/>
</dbReference>
<dbReference type="FunFam" id="2.60.40.60:FF:000006">
    <property type="entry name" value="Protocadherin alpha 2"/>
    <property type="match status" value="1"/>
</dbReference>
<dbReference type="PROSITE" id="PS50268">
    <property type="entry name" value="CADHERIN_2"/>
    <property type="match status" value="14"/>
</dbReference>
<feature type="domain" description="Cadherin" evidence="15">
    <location>
        <begin position="596"/>
        <end position="693"/>
    </location>
</feature>
<feature type="domain" description="Cadherin" evidence="15">
    <location>
        <begin position="1251"/>
        <end position="1360"/>
    </location>
</feature>
<dbReference type="InterPro" id="IPR013164">
    <property type="entry name" value="Cadherin_N"/>
</dbReference>
<evidence type="ECO:0000256" key="5">
    <source>
        <dbReference type="ARBA" id="ARBA00022729"/>
    </source>
</evidence>
<evidence type="ECO:0000256" key="10">
    <source>
        <dbReference type="ARBA" id="ARBA00023136"/>
    </source>
</evidence>
<dbReference type="InterPro" id="IPR002126">
    <property type="entry name" value="Cadherin-like_dom"/>
</dbReference>